<accession>A0A5P8W2W1</accession>
<sequence length="52" mass="6100">MDFRFILAFEFAFSQTPLDFIFQYRSVKPKNLARDAKFRVSTGLKSVPKILN</sequence>
<keyword evidence="2" id="KW-1185">Reference proteome</keyword>
<name>A0A5P8W2W1_9NOSO</name>
<dbReference type="AlphaFoldDB" id="A0A5P8W2W1"/>
<proteinExistence type="predicted"/>
<dbReference type="EMBL" id="CP045226">
    <property type="protein sequence ID" value="QFS47068.1"/>
    <property type="molecule type" value="Genomic_DNA"/>
</dbReference>
<evidence type="ECO:0000313" key="1">
    <source>
        <dbReference type="EMBL" id="QFS47068.1"/>
    </source>
</evidence>
<organism evidence="1 2">
    <name type="scientific">Nostoc sphaeroides CCNUC1</name>
    <dbReference type="NCBI Taxonomy" id="2653204"/>
    <lineage>
        <taxon>Bacteria</taxon>
        <taxon>Bacillati</taxon>
        <taxon>Cyanobacteriota</taxon>
        <taxon>Cyanophyceae</taxon>
        <taxon>Nostocales</taxon>
        <taxon>Nostocaceae</taxon>
        <taxon>Nostoc</taxon>
    </lineage>
</organism>
<gene>
    <name evidence="1" type="ORF">GXM_04549</name>
</gene>
<evidence type="ECO:0000313" key="2">
    <source>
        <dbReference type="Proteomes" id="UP000326678"/>
    </source>
</evidence>
<dbReference type="Proteomes" id="UP000326678">
    <property type="component" value="Chromosome Gxm1"/>
</dbReference>
<reference evidence="1 2" key="1">
    <citation type="submission" date="2019-10" db="EMBL/GenBank/DDBJ databases">
        <title>Genomic and transcriptomic insights into the perfect genentic adaptation of a filamentous nitrogen-fixing cyanobacterium to rice fields.</title>
        <authorList>
            <person name="Chen Z."/>
        </authorList>
    </citation>
    <scope>NUCLEOTIDE SEQUENCE [LARGE SCALE GENOMIC DNA]</scope>
    <source>
        <strain evidence="1">CCNUC1</strain>
    </source>
</reference>
<dbReference type="KEGG" id="nsh:GXM_04549"/>
<protein>
    <submittedName>
        <fullName evidence="1">Uncharacterized protein</fullName>
    </submittedName>
</protein>